<accession>A0A6P8FDQ9</accession>
<evidence type="ECO:0000256" key="4">
    <source>
        <dbReference type="ARBA" id="ARBA00023180"/>
    </source>
</evidence>
<dbReference type="Proteomes" id="UP000515152">
    <property type="component" value="Chromosome 5"/>
</dbReference>
<evidence type="ECO:0000259" key="9">
    <source>
        <dbReference type="PROSITE" id="PS50076"/>
    </source>
</evidence>
<evidence type="ECO:0000256" key="1">
    <source>
        <dbReference type="ARBA" id="ARBA00004163"/>
    </source>
</evidence>
<protein>
    <recommendedName>
        <fullName evidence="2">DnaJ homolog subfamily C member 16</fullName>
    </recommendedName>
    <alternativeName>
        <fullName evidence="6">Endoplasmic reticulum DNA J domain-containing protein 8</fullName>
    </alternativeName>
</protein>
<dbReference type="CTD" id="556590"/>
<dbReference type="PANTHER" id="PTHR44303">
    <property type="entry name" value="DNAJ HOMOLOG SUBFAMILY C MEMBER 16"/>
    <property type="match status" value="1"/>
</dbReference>
<dbReference type="GO" id="GO:0006914">
    <property type="term" value="P:autophagy"/>
    <property type="evidence" value="ECO:0007669"/>
    <property type="project" value="UniProtKB-KW"/>
</dbReference>
<feature type="signal peptide" evidence="8">
    <location>
        <begin position="1"/>
        <end position="26"/>
    </location>
</feature>
<dbReference type="SUPFAM" id="SSF52833">
    <property type="entry name" value="Thioredoxin-like"/>
    <property type="match status" value="1"/>
</dbReference>
<dbReference type="InterPro" id="IPR018253">
    <property type="entry name" value="DnaJ_domain_CS"/>
</dbReference>
<feature type="region of interest" description="Disordered" evidence="7">
    <location>
        <begin position="717"/>
        <end position="775"/>
    </location>
</feature>
<evidence type="ECO:0000256" key="7">
    <source>
        <dbReference type="SAM" id="MobiDB-lite"/>
    </source>
</evidence>
<dbReference type="InterPro" id="IPR052448">
    <property type="entry name" value="DnaJ_C16_autophagy_reg"/>
</dbReference>
<dbReference type="SUPFAM" id="SSF46565">
    <property type="entry name" value="Chaperone J-domain"/>
    <property type="match status" value="1"/>
</dbReference>
<keyword evidence="4" id="KW-0325">Glycoprotein</keyword>
<evidence type="ECO:0000313" key="10">
    <source>
        <dbReference type="Proteomes" id="UP000515152"/>
    </source>
</evidence>
<name>A0A6P8FDQ9_CLUHA</name>
<evidence type="ECO:0000256" key="6">
    <source>
        <dbReference type="ARBA" id="ARBA00035043"/>
    </source>
</evidence>
<dbReference type="PROSITE" id="PS50076">
    <property type="entry name" value="DNAJ_2"/>
    <property type="match status" value="1"/>
</dbReference>
<dbReference type="InterPro" id="IPR036869">
    <property type="entry name" value="J_dom_sf"/>
</dbReference>
<comment type="subcellular location">
    <subcellularLocation>
        <location evidence="1">Endoplasmic reticulum membrane</location>
        <topology evidence="1">Single-pass type IV membrane protein</topology>
    </subcellularLocation>
</comment>
<dbReference type="KEGG" id="char:105894798"/>
<evidence type="ECO:0000256" key="2">
    <source>
        <dbReference type="ARBA" id="ARBA00020921"/>
    </source>
</evidence>
<dbReference type="GeneID" id="105894798"/>
<dbReference type="AlphaFoldDB" id="A0A6P8FDQ9"/>
<dbReference type="GO" id="GO:0005789">
    <property type="term" value="C:endoplasmic reticulum membrane"/>
    <property type="evidence" value="ECO:0007669"/>
    <property type="project" value="UniProtKB-SubCell"/>
</dbReference>
<comment type="function">
    <text evidence="5">Plays an important role in regulating the size of autophagosomes during the formation process.</text>
</comment>
<dbReference type="InterPro" id="IPR001623">
    <property type="entry name" value="DnaJ_domain"/>
</dbReference>
<dbReference type="PANTHER" id="PTHR44303:SF1">
    <property type="entry name" value="DNAJ HOMOLOG SUBFAMILY C MEMBER 16"/>
    <property type="match status" value="1"/>
</dbReference>
<dbReference type="CDD" id="cd06257">
    <property type="entry name" value="DnaJ"/>
    <property type="match status" value="1"/>
</dbReference>
<gene>
    <name evidence="11" type="primary">dnajc16l</name>
</gene>
<organism evidence="10 11">
    <name type="scientific">Clupea harengus</name>
    <name type="common">Atlantic herring</name>
    <dbReference type="NCBI Taxonomy" id="7950"/>
    <lineage>
        <taxon>Eukaryota</taxon>
        <taxon>Metazoa</taxon>
        <taxon>Chordata</taxon>
        <taxon>Craniata</taxon>
        <taxon>Vertebrata</taxon>
        <taxon>Euteleostomi</taxon>
        <taxon>Actinopterygii</taxon>
        <taxon>Neopterygii</taxon>
        <taxon>Teleostei</taxon>
        <taxon>Clupei</taxon>
        <taxon>Clupeiformes</taxon>
        <taxon>Clupeoidei</taxon>
        <taxon>Clupeidae</taxon>
        <taxon>Clupea</taxon>
    </lineage>
</organism>
<feature type="region of interest" description="Disordered" evidence="7">
    <location>
        <begin position="556"/>
        <end position="586"/>
    </location>
</feature>
<evidence type="ECO:0000256" key="8">
    <source>
        <dbReference type="SAM" id="SignalP"/>
    </source>
</evidence>
<dbReference type="Gene3D" id="1.10.287.110">
    <property type="entry name" value="DnaJ domain"/>
    <property type="match status" value="1"/>
</dbReference>
<dbReference type="Gene3D" id="3.40.30.10">
    <property type="entry name" value="Glutaredoxin"/>
    <property type="match status" value="1"/>
</dbReference>
<dbReference type="InterPro" id="IPR013766">
    <property type="entry name" value="Thioredoxin_domain"/>
</dbReference>
<dbReference type="InterPro" id="IPR036249">
    <property type="entry name" value="Thioredoxin-like_sf"/>
</dbReference>
<dbReference type="Pfam" id="PF00085">
    <property type="entry name" value="Thioredoxin"/>
    <property type="match status" value="1"/>
</dbReference>
<evidence type="ECO:0000313" key="11">
    <source>
        <dbReference type="RefSeq" id="XP_031423659.1"/>
    </source>
</evidence>
<feature type="chain" id="PRO_5027700597" description="DnaJ homolog subfamily C member 16" evidence="8">
    <location>
        <begin position="27"/>
        <end position="815"/>
    </location>
</feature>
<dbReference type="CDD" id="cd02963">
    <property type="entry name" value="TRX_DnaJ"/>
    <property type="match status" value="1"/>
</dbReference>
<keyword evidence="10" id="KW-1185">Reference proteome</keyword>
<evidence type="ECO:0000256" key="5">
    <source>
        <dbReference type="ARBA" id="ARBA00035002"/>
    </source>
</evidence>
<feature type="domain" description="J" evidence="9">
    <location>
        <begin position="31"/>
        <end position="95"/>
    </location>
</feature>
<dbReference type="OrthoDB" id="10065037at2759"/>
<feature type="compositionally biased region" description="Low complexity" evidence="7">
    <location>
        <begin position="728"/>
        <end position="767"/>
    </location>
</feature>
<dbReference type="InterPro" id="IPR043361">
    <property type="entry name" value="DNAJC16_TRX"/>
</dbReference>
<keyword evidence="8" id="KW-0732">Signal</keyword>
<dbReference type="PRINTS" id="PR00625">
    <property type="entry name" value="JDOMAIN"/>
</dbReference>
<keyword evidence="3" id="KW-0072">Autophagy</keyword>
<dbReference type="Pfam" id="PF00226">
    <property type="entry name" value="DnaJ"/>
    <property type="match status" value="1"/>
</dbReference>
<dbReference type="SMART" id="SM00271">
    <property type="entry name" value="DnaJ"/>
    <property type="match status" value="1"/>
</dbReference>
<reference evidence="11" key="1">
    <citation type="submission" date="2025-08" db="UniProtKB">
        <authorList>
            <consortium name="RefSeq"/>
        </authorList>
    </citation>
    <scope>IDENTIFICATION</scope>
</reference>
<sequence>MQKMGGHWRLWVCLAVWLTVVVLLSAVAEFDPYKVLGVGRKASHPEIKKAYKQLAKEWHPDKNKDAGAEDMFIKISKSYEILSNEERRSNFDRFGQMDENQHHSQPAQGFHSYQNSFYFDESFFHFSRSGRDFADSKYMLHFAQYNNDVVPDSFKRPYLIKITSEWCFTCIHIEPVWKETVQELEALGVGIGVVDIGYERRLANQLGAHRTPSILGLINGRVTVFHYAVVREHLRQFVENLLPQRQVEKVTDSSYLRFLESWPEENKPSVLLFDQMSDVPLLFKLTAFAYKDYMRFGYVDQGLTETTEVQRQFNINTYAPTMLLFKENTEKPADVIQAKGMKKQIIDEFVSNNRFLVAPRLVNQKLFDELCPVKQFHRRRKYCVLLITGDEDSFSASNSAFLAFASASASEVVRFAYVYQRNQQPLCDTLLKDKDAQPPQVVILERRSTSGKVVYKEVLGGWNGSEDDRRRLNEHLDILQRDPTCLSLGATLPELNNELASMFLIQWMNTAYDYISQLYTDLLYSNWREMMPIMSLIFSALFILFGTVIIQAFSESGDEKPSKPKGKEPPKTAEGSAGAESNSSRAPKKNFVEVTELTDITYTSNLVKLKPGHINVVLVLTNSSKQVLLKKFAKEVYSFSGSQSLHYSFLNVDKHQQWMDSLLESAPDAVLGDRPDEDDEDGSGAGSKADYTGYVLALNGHKKYFCLFRPVFTGEEADQSRSSDDDAALAGGVSGVSAGTANGTRSRSSSSSSQRSRSRSRSSSSTRGRQRPTTLQIHHKLDRLNLWMERLLEGTLPRHYIPTWPGLDKITPDKK</sequence>
<dbReference type="RefSeq" id="XP_031423659.1">
    <property type="nucleotide sequence ID" value="XM_031567799.2"/>
</dbReference>
<evidence type="ECO:0000256" key="3">
    <source>
        <dbReference type="ARBA" id="ARBA00023006"/>
    </source>
</evidence>
<dbReference type="PROSITE" id="PS00636">
    <property type="entry name" value="DNAJ_1"/>
    <property type="match status" value="1"/>
</dbReference>
<feature type="compositionally biased region" description="Basic and acidic residues" evidence="7">
    <location>
        <begin position="557"/>
        <end position="571"/>
    </location>
</feature>
<feature type="compositionally biased region" description="Low complexity" evidence="7">
    <location>
        <begin position="573"/>
        <end position="585"/>
    </location>
</feature>
<proteinExistence type="predicted"/>